<sequence>MSILKRHLGKDPRLSVVCADGDEYLRSLRGQQFDFIFADTWAGKYRLLEDALVLLAPSGLYVIDDMLPQPNWPEGHAEKVADLIATLEQLQGFRVTKLSWASGVVIATKR</sequence>
<reference evidence="1 2" key="2">
    <citation type="submission" date="2016-03" db="EMBL/GenBank/DDBJ databases">
        <title>New uncultured bacterium of the family Gallionellaceae from acid mine drainage: description and reconstruction of genome based on metagenomic analysis of microbial community.</title>
        <authorList>
            <person name="Kadnikov V."/>
            <person name="Ivasenko D."/>
            <person name="Beletsky A."/>
            <person name="Mardanov A."/>
            <person name="Danilova E."/>
            <person name="Pimenov N."/>
            <person name="Karnachuk O."/>
            <person name="Ravin N."/>
        </authorList>
    </citation>
    <scope>NUCLEOTIDE SEQUENCE [LARGE SCALE GENOMIC DNA]</scope>
    <source>
        <strain evidence="1">ShG14-8</strain>
    </source>
</reference>
<dbReference type="AlphaFoldDB" id="A0A139BNL7"/>
<gene>
    <name evidence="1" type="ORF">AWT59_3287</name>
</gene>
<dbReference type="PATRIC" id="fig|1796491.3.peg.3610"/>
<dbReference type="EMBL" id="LSLI01000192">
    <property type="protein sequence ID" value="KXS30591.1"/>
    <property type="molecule type" value="Genomic_DNA"/>
</dbReference>
<keyword evidence="1" id="KW-0489">Methyltransferase</keyword>
<proteinExistence type="predicted"/>
<evidence type="ECO:0000313" key="1">
    <source>
        <dbReference type="EMBL" id="KXS30591.1"/>
    </source>
</evidence>
<dbReference type="SUPFAM" id="SSF53335">
    <property type="entry name" value="S-adenosyl-L-methionine-dependent methyltransferases"/>
    <property type="match status" value="1"/>
</dbReference>
<protein>
    <submittedName>
        <fullName evidence="1">O-methyltransferase family protein C1</fullName>
    </submittedName>
</protein>
<evidence type="ECO:0000313" key="2">
    <source>
        <dbReference type="Proteomes" id="UP000070578"/>
    </source>
</evidence>
<organism evidence="1 2">
    <name type="scientific">Candidatus Gallionella acididurans</name>
    <dbReference type="NCBI Taxonomy" id="1796491"/>
    <lineage>
        <taxon>Bacteria</taxon>
        <taxon>Pseudomonadati</taxon>
        <taxon>Pseudomonadota</taxon>
        <taxon>Betaproteobacteria</taxon>
        <taxon>Nitrosomonadales</taxon>
        <taxon>Gallionellaceae</taxon>
        <taxon>Gallionella</taxon>
    </lineage>
</organism>
<keyword evidence="1" id="KW-0808">Transferase</keyword>
<comment type="caution">
    <text evidence="1">The sequence shown here is derived from an EMBL/GenBank/DDBJ whole genome shotgun (WGS) entry which is preliminary data.</text>
</comment>
<dbReference type="GO" id="GO:0008168">
    <property type="term" value="F:methyltransferase activity"/>
    <property type="evidence" value="ECO:0007669"/>
    <property type="project" value="UniProtKB-KW"/>
</dbReference>
<dbReference type="Gene3D" id="3.40.50.150">
    <property type="entry name" value="Vaccinia Virus protein VP39"/>
    <property type="match status" value="1"/>
</dbReference>
<dbReference type="Proteomes" id="UP000070578">
    <property type="component" value="Unassembled WGS sequence"/>
</dbReference>
<dbReference type="GO" id="GO:0032259">
    <property type="term" value="P:methylation"/>
    <property type="evidence" value="ECO:0007669"/>
    <property type="project" value="UniProtKB-KW"/>
</dbReference>
<accession>A0A139BNL7</accession>
<name>A0A139BNL7_9PROT</name>
<reference evidence="1 2" key="1">
    <citation type="submission" date="2016-02" db="EMBL/GenBank/DDBJ databases">
        <authorList>
            <person name="Wen L."/>
            <person name="He K."/>
            <person name="Yang H."/>
        </authorList>
    </citation>
    <scope>NUCLEOTIDE SEQUENCE [LARGE SCALE GENOMIC DNA]</scope>
    <source>
        <strain evidence="1">ShG14-8</strain>
    </source>
</reference>
<dbReference type="InterPro" id="IPR029063">
    <property type="entry name" value="SAM-dependent_MTases_sf"/>
</dbReference>